<keyword evidence="4" id="KW-0560">Oxidoreductase</keyword>
<keyword evidence="5" id="KW-0732">Signal</keyword>
<dbReference type="Pfam" id="PF00305">
    <property type="entry name" value="Lipoxygenase"/>
    <property type="match status" value="1"/>
</dbReference>
<dbReference type="GO" id="GO:0043651">
    <property type="term" value="P:linoleic acid metabolic process"/>
    <property type="evidence" value="ECO:0007669"/>
    <property type="project" value="UniProtKB-ARBA"/>
</dbReference>
<proteinExistence type="predicted"/>
<dbReference type="InterPro" id="IPR013819">
    <property type="entry name" value="LipOase_C"/>
</dbReference>
<dbReference type="InterPro" id="IPR036226">
    <property type="entry name" value="LipOase_C_sf"/>
</dbReference>
<keyword evidence="2" id="KW-0479">Metal-binding</keyword>
<evidence type="ECO:0000256" key="1">
    <source>
        <dbReference type="ARBA" id="ARBA00021175"/>
    </source>
</evidence>
<dbReference type="EMBL" id="JAEVFJ010000007">
    <property type="protein sequence ID" value="KAH8103496.1"/>
    <property type="molecule type" value="Genomic_DNA"/>
</dbReference>
<feature type="signal peptide" evidence="5">
    <location>
        <begin position="1"/>
        <end position="17"/>
    </location>
</feature>
<dbReference type="GO" id="GO:0034440">
    <property type="term" value="P:lipid oxidation"/>
    <property type="evidence" value="ECO:0007669"/>
    <property type="project" value="InterPro"/>
</dbReference>
<evidence type="ECO:0000256" key="3">
    <source>
        <dbReference type="ARBA" id="ARBA00022964"/>
    </source>
</evidence>
<sequence>MRSTFVVLVALALSVSAFPFTSPSAPHLSTSVARRQDNTTLAKLPQYDPNRKARAAAVAVRNEGFIYGPSLIGEAAFFPNGTLGNARTAHDMDVWTLDREMIDVFVAQDVQAVSAAIAANGGLKSLDDYAKVLYEGQWVNSNPRGTAPGIMTNYTQDLLFSMERLSQNPYSLRLLKRNEPLPFQVEESVTSKLAGTTLRDLQAGGKLFFVDYSWQSNLTKSTLEPLRYGAAVSAYFFLHPRTNDFLPLAIKTNTGADLIYTPLDSANDWLLAKMMFNVNDLFHGQMSHLVMTHDVTEAVHQAALHTLSEDHPIMLILERHMIQGYSSRIVGEWLCFNPGGHWDQLMLIDNIGCRDYVTDTWPTLGRYKANYLHTDFKARGLINEKGKYPFKAFPFWDDASEIHAGYKAFFKTFVDSYYPTEAYIIGDYELQNWFVEATKNAKSVNKETLVEVLTHFGFLVSVGHHALNGGDPVGSKATLPYHLPAIFAPPPDTKGVTDLLPFLPSVKQSIHYIGFIATFNRQFYEKDKRTLMNAYTDDPLLARLNDATKRGAQDFFTNMKALSDKIRARTFDSNGLSNGLPFVYRTLDPDFIPFISAV</sequence>
<accession>A0A8K0UVI2</accession>
<reference evidence="7" key="1">
    <citation type="journal article" date="2021" name="New Phytol.">
        <title>Evolutionary innovations through gain and loss of genes in the ectomycorrhizal Boletales.</title>
        <authorList>
            <person name="Wu G."/>
            <person name="Miyauchi S."/>
            <person name="Morin E."/>
            <person name="Kuo A."/>
            <person name="Drula E."/>
            <person name="Varga T."/>
            <person name="Kohler A."/>
            <person name="Feng B."/>
            <person name="Cao Y."/>
            <person name="Lipzen A."/>
            <person name="Daum C."/>
            <person name="Hundley H."/>
            <person name="Pangilinan J."/>
            <person name="Johnson J."/>
            <person name="Barry K."/>
            <person name="LaButti K."/>
            <person name="Ng V."/>
            <person name="Ahrendt S."/>
            <person name="Min B."/>
            <person name="Choi I.G."/>
            <person name="Park H."/>
            <person name="Plett J.M."/>
            <person name="Magnuson J."/>
            <person name="Spatafora J.W."/>
            <person name="Nagy L.G."/>
            <person name="Henrissat B."/>
            <person name="Grigoriev I.V."/>
            <person name="Yang Z.L."/>
            <person name="Xu J."/>
            <person name="Martin F.M."/>
        </authorList>
    </citation>
    <scope>NUCLEOTIDE SEQUENCE</scope>
    <source>
        <strain evidence="7">KKN 215</strain>
    </source>
</reference>
<evidence type="ECO:0000256" key="4">
    <source>
        <dbReference type="ARBA" id="ARBA00023002"/>
    </source>
</evidence>
<evidence type="ECO:0000256" key="2">
    <source>
        <dbReference type="ARBA" id="ARBA00022723"/>
    </source>
</evidence>
<dbReference type="Gene3D" id="3.10.450.60">
    <property type="match status" value="1"/>
</dbReference>
<name>A0A8K0UVI2_9AGAR</name>
<dbReference type="GO" id="GO:0046872">
    <property type="term" value="F:metal ion binding"/>
    <property type="evidence" value="ECO:0007669"/>
    <property type="project" value="UniProtKB-KW"/>
</dbReference>
<comment type="caution">
    <text evidence="7">The sequence shown here is derived from an EMBL/GenBank/DDBJ whole genome shotgun (WGS) entry which is preliminary data.</text>
</comment>
<protein>
    <recommendedName>
        <fullName evidence="1">Manganese lipoxygenase</fullName>
    </recommendedName>
</protein>
<evidence type="ECO:0000313" key="7">
    <source>
        <dbReference type="EMBL" id="KAH8103496.1"/>
    </source>
</evidence>
<dbReference type="AlphaFoldDB" id="A0A8K0UVI2"/>
<dbReference type="Gene3D" id="1.20.245.10">
    <property type="entry name" value="Lipoxygenase-1, Domain 5"/>
    <property type="match status" value="1"/>
</dbReference>
<evidence type="ECO:0000313" key="8">
    <source>
        <dbReference type="Proteomes" id="UP000813824"/>
    </source>
</evidence>
<keyword evidence="3" id="KW-0223">Dioxygenase</keyword>
<evidence type="ECO:0000256" key="5">
    <source>
        <dbReference type="SAM" id="SignalP"/>
    </source>
</evidence>
<dbReference type="PANTHER" id="PTHR11771">
    <property type="entry name" value="LIPOXYGENASE"/>
    <property type="match status" value="1"/>
</dbReference>
<dbReference type="Proteomes" id="UP000813824">
    <property type="component" value="Unassembled WGS sequence"/>
</dbReference>
<keyword evidence="8" id="KW-1185">Reference proteome</keyword>
<dbReference type="OrthoDB" id="407298at2759"/>
<dbReference type="GO" id="GO:0016702">
    <property type="term" value="F:oxidoreductase activity, acting on single donors with incorporation of molecular oxygen, incorporation of two atoms of oxygen"/>
    <property type="evidence" value="ECO:0007669"/>
    <property type="project" value="InterPro"/>
</dbReference>
<evidence type="ECO:0000259" key="6">
    <source>
        <dbReference type="PROSITE" id="PS51393"/>
    </source>
</evidence>
<dbReference type="PROSITE" id="PS51393">
    <property type="entry name" value="LIPOXYGENASE_3"/>
    <property type="match status" value="1"/>
</dbReference>
<feature type="chain" id="PRO_5035471423" description="Manganese lipoxygenase" evidence="5">
    <location>
        <begin position="18"/>
        <end position="598"/>
    </location>
</feature>
<dbReference type="InterPro" id="IPR000907">
    <property type="entry name" value="LipOase"/>
</dbReference>
<dbReference type="SUPFAM" id="SSF48484">
    <property type="entry name" value="Lipoxigenase"/>
    <property type="match status" value="1"/>
</dbReference>
<gene>
    <name evidence="7" type="ORF">BXZ70DRAFT_1005904</name>
</gene>
<feature type="domain" description="Lipoxygenase" evidence="6">
    <location>
        <begin position="168"/>
        <end position="598"/>
    </location>
</feature>
<organism evidence="7 8">
    <name type="scientific">Cristinia sonorae</name>
    <dbReference type="NCBI Taxonomy" id="1940300"/>
    <lineage>
        <taxon>Eukaryota</taxon>
        <taxon>Fungi</taxon>
        <taxon>Dikarya</taxon>
        <taxon>Basidiomycota</taxon>
        <taxon>Agaricomycotina</taxon>
        <taxon>Agaricomycetes</taxon>
        <taxon>Agaricomycetidae</taxon>
        <taxon>Agaricales</taxon>
        <taxon>Pleurotineae</taxon>
        <taxon>Stephanosporaceae</taxon>
        <taxon>Cristinia</taxon>
    </lineage>
</organism>